<dbReference type="PANTHER" id="PTHR12226">
    <property type="entry name" value="MANNOSE-P-DOLICHOL UTILIZATION DEFECT 1 LEC35 -RELATED"/>
    <property type="match status" value="1"/>
</dbReference>
<evidence type="ECO:0000256" key="8">
    <source>
        <dbReference type="PIRNR" id="PIRNR023381"/>
    </source>
</evidence>
<dbReference type="GO" id="GO:0009312">
    <property type="term" value="P:oligosaccharide biosynthetic process"/>
    <property type="evidence" value="ECO:0007669"/>
    <property type="project" value="TreeGrafter"/>
</dbReference>
<gene>
    <name evidence="10" type="primary">Mpdu1</name>
    <name evidence="10" type="ORF">g.20452</name>
</gene>
<evidence type="ECO:0000256" key="4">
    <source>
        <dbReference type="ARBA" id="ARBA00022737"/>
    </source>
</evidence>
<feature type="transmembrane region" description="Helical" evidence="9">
    <location>
        <begin position="47"/>
        <end position="68"/>
    </location>
</feature>
<proteinExistence type="inferred from homology"/>
<dbReference type="EMBL" id="GGYP01001063">
    <property type="protein sequence ID" value="MDE45834.1"/>
    <property type="molecule type" value="Transcribed_RNA"/>
</dbReference>
<comment type="similarity">
    <text evidence="7">Belongs to the MPDU1 (TC 2.A.43.3) family.</text>
</comment>
<dbReference type="GO" id="GO:0016020">
    <property type="term" value="C:membrane"/>
    <property type="evidence" value="ECO:0007669"/>
    <property type="project" value="UniProtKB-SubCell"/>
</dbReference>
<dbReference type="FunFam" id="1.20.1280.290:FF:000006">
    <property type="entry name" value="mannose-P-dolichol utilization defect 1 protein"/>
    <property type="match status" value="1"/>
</dbReference>
<evidence type="ECO:0000256" key="7">
    <source>
        <dbReference type="ARBA" id="ARBA00038475"/>
    </source>
</evidence>
<dbReference type="InterPro" id="IPR006603">
    <property type="entry name" value="PQ-loop_rpt"/>
</dbReference>
<keyword evidence="4" id="KW-0677">Repeat</keyword>
<feature type="transmembrane region" description="Helical" evidence="9">
    <location>
        <begin position="194"/>
        <end position="214"/>
    </location>
</feature>
<feature type="transmembrane region" description="Helical" evidence="9">
    <location>
        <begin position="109"/>
        <end position="130"/>
    </location>
</feature>
<keyword evidence="6 8" id="KW-0472">Membrane</keyword>
<protein>
    <recommendedName>
        <fullName evidence="8">Solute carrier family 66 member 3</fullName>
    </recommendedName>
</protein>
<comment type="subcellular location">
    <subcellularLocation>
        <location evidence="1 8">Membrane</location>
        <topology evidence="1 8">Multi-pass membrane protein</topology>
    </subcellularLocation>
</comment>
<reference evidence="10" key="1">
    <citation type="submission" date="2018-10" db="EMBL/GenBank/DDBJ databases">
        <title>Transcriptome assembly of Aceria tosichella (Wheat curl mite) Type 2.</title>
        <authorList>
            <person name="Scully E.D."/>
            <person name="Geib S.M."/>
            <person name="Palmer N.A."/>
            <person name="Gupta A.K."/>
            <person name="Sarath G."/>
            <person name="Tatineni S."/>
        </authorList>
    </citation>
    <scope>NUCLEOTIDE SEQUENCE</scope>
    <source>
        <strain evidence="10">LincolnNE</strain>
    </source>
</reference>
<evidence type="ECO:0000256" key="1">
    <source>
        <dbReference type="ARBA" id="ARBA00004141"/>
    </source>
</evidence>
<organism evidence="10">
    <name type="scientific">Aceria tosichella</name>
    <name type="common">wheat curl mite</name>
    <dbReference type="NCBI Taxonomy" id="561515"/>
    <lineage>
        <taxon>Eukaryota</taxon>
        <taxon>Metazoa</taxon>
        <taxon>Ecdysozoa</taxon>
        <taxon>Arthropoda</taxon>
        <taxon>Chelicerata</taxon>
        <taxon>Arachnida</taxon>
        <taxon>Acari</taxon>
        <taxon>Acariformes</taxon>
        <taxon>Trombidiformes</taxon>
        <taxon>Prostigmata</taxon>
        <taxon>Eupodina</taxon>
        <taxon>Eriophyoidea</taxon>
        <taxon>Eriophyidae</taxon>
        <taxon>Eriophyinae</taxon>
        <taxon>Aceriini</taxon>
        <taxon>Aceria</taxon>
    </lineage>
</organism>
<feature type="transmembrane region" description="Helical" evidence="9">
    <location>
        <begin position="80"/>
        <end position="103"/>
    </location>
</feature>
<dbReference type="InterPro" id="IPR016817">
    <property type="entry name" value="MannP-dilichol_defect-1"/>
</dbReference>
<evidence type="ECO:0000256" key="2">
    <source>
        <dbReference type="ARBA" id="ARBA00022448"/>
    </source>
</evidence>
<evidence type="ECO:0000256" key="9">
    <source>
        <dbReference type="SAM" id="Phobius"/>
    </source>
</evidence>
<dbReference type="PANTHER" id="PTHR12226:SF2">
    <property type="entry name" value="MANNOSE-P-DOLICHOL UTILIZATION DEFECT 1 PROTEIN"/>
    <property type="match status" value="1"/>
</dbReference>
<dbReference type="Pfam" id="PF04193">
    <property type="entry name" value="PQ-loop"/>
    <property type="match status" value="1"/>
</dbReference>
<feature type="transmembrane region" description="Helical" evidence="9">
    <location>
        <begin position="220"/>
        <end position="244"/>
    </location>
</feature>
<evidence type="ECO:0000256" key="6">
    <source>
        <dbReference type="ARBA" id="ARBA00023136"/>
    </source>
</evidence>
<keyword evidence="2" id="KW-0813">Transport</keyword>
<evidence type="ECO:0000313" key="10">
    <source>
        <dbReference type="EMBL" id="MDE45834.1"/>
    </source>
</evidence>
<dbReference type="SMART" id="SM00679">
    <property type="entry name" value="CTNS"/>
    <property type="match status" value="2"/>
</dbReference>
<name>A0A6G1S5Q5_9ACAR</name>
<dbReference type="PIRSF" id="PIRSF023381">
    <property type="entry name" value="MannP-dilichol_defect-1p"/>
    <property type="match status" value="1"/>
</dbReference>
<feature type="transmembrane region" description="Helical" evidence="9">
    <location>
        <begin position="137"/>
        <end position="158"/>
    </location>
</feature>
<keyword evidence="5 8" id="KW-1133">Transmembrane helix</keyword>
<sequence>MANINPLLQHVPEEIVNETVRLCGVLFDDGCCSEFIQKLNIPGEKCLHMFMIKLLGYGIILMGSIVKLPQVLKIFGAKSGVGLSLFGVLLELMAITFTASYSFRNNFPMSAWGECIALGAETALIAYMILWYDGHKAGALSFLLMYTGIIYALTHPLFPKDLVWYLQSSVVYLAVSGKLMQALKNYKAQHTGQLSALSAWAIFAGSLARILTTIKETGDLLTTITFICSSCSNAVIATQVLWYWKSTQAFMEKGKKKKAN</sequence>
<dbReference type="Gene3D" id="1.20.1280.290">
    <property type="match status" value="1"/>
</dbReference>
<evidence type="ECO:0000256" key="3">
    <source>
        <dbReference type="ARBA" id="ARBA00022692"/>
    </source>
</evidence>
<accession>A0A6G1S5Q5</accession>
<keyword evidence="3 8" id="KW-0812">Transmembrane</keyword>
<evidence type="ECO:0000256" key="5">
    <source>
        <dbReference type="ARBA" id="ARBA00022989"/>
    </source>
</evidence>
<dbReference type="AlphaFoldDB" id="A0A6G1S5Q5"/>